<feature type="transmembrane region" description="Helical" evidence="2">
    <location>
        <begin position="166"/>
        <end position="185"/>
    </location>
</feature>
<reference evidence="3 4" key="1">
    <citation type="submission" date="2016-06" db="EMBL/GenBank/DDBJ databases">
        <authorList>
            <person name="Kjaerup R.B."/>
            <person name="Dalgaard T.S."/>
            <person name="Juul-Madsen H.R."/>
        </authorList>
    </citation>
    <scope>NUCLEOTIDE SEQUENCE [LARGE SCALE GENOMIC DNA]</scope>
    <source>
        <strain evidence="3 4">DSM 43904</strain>
    </source>
</reference>
<dbReference type="InterPro" id="IPR009339">
    <property type="entry name" value="DUF998"/>
</dbReference>
<evidence type="ECO:0000256" key="2">
    <source>
        <dbReference type="SAM" id="Phobius"/>
    </source>
</evidence>
<evidence type="ECO:0008006" key="5">
    <source>
        <dbReference type="Google" id="ProtNLM"/>
    </source>
</evidence>
<keyword evidence="4" id="KW-1185">Reference proteome</keyword>
<accession>A0A1C5JX67</accession>
<feature type="transmembrane region" description="Helical" evidence="2">
    <location>
        <begin position="105"/>
        <end position="122"/>
    </location>
</feature>
<keyword evidence="2" id="KW-0812">Transmembrane</keyword>
<feature type="region of interest" description="Disordered" evidence="1">
    <location>
        <begin position="73"/>
        <end position="96"/>
    </location>
</feature>
<gene>
    <name evidence="3" type="ORF">GA0070609_5078</name>
</gene>
<keyword evidence="2" id="KW-0472">Membrane</keyword>
<keyword evidence="2" id="KW-1133">Transmembrane helix</keyword>
<name>A0A1C5JX67_9ACTN</name>
<proteinExistence type="predicted"/>
<feature type="transmembrane region" description="Helical" evidence="2">
    <location>
        <begin position="134"/>
        <end position="154"/>
    </location>
</feature>
<dbReference type="EMBL" id="LT607750">
    <property type="protein sequence ID" value="SCG75165.1"/>
    <property type="molecule type" value="Genomic_DNA"/>
</dbReference>
<evidence type="ECO:0000256" key="1">
    <source>
        <dbReference type="SAM" id="MobiDB-lite"/>
    </source>
</evidence>
<feature type="transmembrane region" description="Helical" evidence="2">
    <location>
        <begin position="197"/>
        <end position="215"/>
    </location>
</feature>
<feature type="region of interest" description="Disordered" evidence="1">
    <location>
        <begin position="235"/>
        <end position="255"/>
    </location>
</feature>
<organism evidence="3 4">
    <name type="scientific">Micromonospora echinaurantiaca</name>
    <dbReference type="NCBI Taxonomy" id="47857"/>
    <lineage>
        <taxon>Bacteria</taxon>
        <taxon>Bacillati</taxon>
        <taxon>Actinomycetota</taxon>
        <taxon>Actinomycetes</taxon>
        <taxon>Micromonosporales</taxon>
        <taxon>Micromonosporaceae</taxon>
        <taxon>Micromonospora</taxon>
    </lineage>
</organism>
<dbReference type="AlphaFoldDB" id="A0A1C5JX67"/>
<feature type="transmembrane region" description="Helical" evidence="2">
    <location>
        <begin position="49"/>
        <end position="70"/>
    </location>
</feature>
<sequence>MPGIRNSGLLALGGIALAALLAVIGHLEVNEDLNPWSLTVSDYAVSDRGGVIDVAMVVLAVATAALLPALRRAAPPPDGGRPDARRAGARQTGARQAGAGRLTEVLLAAWVGGLLLAAVVPTNEPGLPMDTAAYVHRYASVVAFLALPVGGWLLARRLPDAAGRWVRGFALASLTLAAVMVWSAYPGDRVLLGLIERLLILTEVALLATVALTLLRRVEHAVPVPGATGVPGWRGRHPGATIDEPRRRVTPVRGA</sequence>
<dbReference type="Pfam" id="PF06197">
    <property type="entry name" value="DUF998"/>
    <property type="match status" value="1"/>
</dbReference>
<dbReference type="Proteomes" id="UP000198217">
    <property type="component" value="Chromosome I"/>
</dbReference>
<dbReference type="RefSeq" id="WP_088996051.1">
    <property type="nucleotide sequence ID" value="NZ_LT607750.1"/>
</dbReference>
<evidence type="ECO:0000313" key="3">
    <source>
        <dbReference type="EMBL" id="SCG75165.1"/>
    </source>
</evidence>
<evidence type="ECO:0000313" key="4">
    <source>
        <dbReference type="Proteomes" id="UP000198217"/>
    </source>
</evidence>
<protein>
    <recommendedName>
        <fullName evidence="5">DUF998 domain-containing protein</fullName>
    </recommendedName>
</protein>